<dbReference type="GeneID" id="39745365"/>
<dbReference type="AlphaFoldDB" id="A0A1Y1JTX3"/>
<gene>
    <name evidence="3" type="ORF">PGO_003640</name>
</gene>
<dbReference type="InterPro" id="IPR008780">
    <property type="entry name" value="Plasmodium_Vir"/>
</dbReference>
<organism evidence="3 4">
    <name type="scientific">Plasmodium gonderi</name>
    <dbReference type="NCBI Taxonomy" id="77519"/>
    <lineage>
        <taxon>Eukaryota</taxon>
        <taxon>Sar</taxon>
        <taxon>Alveolata</taxon>
        <taxon>Apicomplexa</taxon>
        <taxon>Aconoidasida</taxon>
        <taxon>Haemosporida</taxon>
        <taxon>Plasmodiidae</taxon>
        <taxon>Plasmodium</taxon>
        <taxon>Plasmodium (Plasmodium)</taxon>
    </lineage>
</organism>
<feature type="region of interest" description="Disordered" evidence="1">
    <location>
        <begin position="487"/>
        <end position="524"/>
    </location>
</feature>
<evidence type="ECO:0000313" key="3">
    <source>
        <dbReference type="EMBL" id="GAW84557.1"/>
    </source>
</evidence>
<accession>A0A1Y1JTX3</accession>
<keyword evidence="2" id="KW-0472">Membrane</keyword>
<proteinExistence type="predicted"/>
<feature type="region of interest" description="Disordered" evidence="1">
    <location>
        <begin position="224"/>
        <end position="252"/>
    </location>
</feature>
<dbReference type="OMA" id="CILLEYW"/>
<reference evidence="4" key="1">
    <citation type="submission" date="2017-04" db="EMBL/GenBank/DDBJ databases">
        <title>Plasmodium gonderi genome.</title>
        <authorList>
            <person name="Arisue N."/>
            <person name="Honma H."/>
            <person name="Kawai S."/>
            <person name="Tougan T."/>
            <person name="Tanabe K."/>
            <person name="Horii T."/>
        </authorList>
    </citation>
    <scope>NUCLEOTIDE SEQUENCE [LARGE SCALE GENOMIC DNA]</scope>
    <source>
        <strain evidence="4">ATCC 30045</strain>
    </source>
</reference>
<comment type="caution">
    <text evidence="3">The sequence shown here is derived from an EMBL/GenBank/DDBJ whole genome shotgun (WGS) entry which is preliminary data.</text>
</comment>
<dbReference type="EMBL" id="BDQF01000424">
    <property type="protein sequence ID" value="GAW84557.1"/>
    <property type="molecule type" value="Genomic_DNA"/>
</dbReference>
<feature type="compositionally biased region" description="Low complexity" evidence="1">
    <location>
        <begin position="501"/>
        <end position="510"/>
    </location>
</feature>
<feature type="transmembrane region" description="Helical" evidence="2">
    <location>
        <begin position="439"/>
        <end position="461"/>
    </location>
</feature>
<name>A0A1Y1JTX3_PLAGO</name>
<dbReference type="Proteomes" id="UP000195521">
    <property type="component" value="Unassembled WGS sequence"/>
</dbReference>
<feature type="compositionally biased region" description="Polar residues" evidence="1">
    <location>
        <begin position="232"/>
        <end position="242"/>
    </location>
</feature>
<evidence type="ECO:0000256" key="1">
    <source>
        <dbReference type="SAM" id="MobiDB-lite"/>
    </source>
</evidence>
<keyword evidence="2" id="KW-0812">Transmembrane</keyword>
<sequence>MTLAQSNGQWDHVLKGLSSDKIYDEFNKGANTYSNKDVCKICEQNKMEFPGFEEFCKKFARNLDDILGMAIGGKSKEKCIFLKYWAYSEIKKMENHQGKDNNVLALIDHLYNMRYCIKKNEQVKYSCYYYYDDYNGNWENEKFLYEYFINFHEIKKEIEHKKDGNKSKFEEYLRHINKLYKKIKEQNSCCGINYDLCSDYFKCNEEYDPKILLSELSRKILEDKKGKKQEGESSPANESATEPPSGKSVSDEPLKNYITKMYNTRCITNYALKKDHYAFVSCYRSGKGYLDVEHIFKPTEEENQFYSKLRENSKYSTEKSRHNIGIPATLQGYAALGEFIREGANEERGKYELGRNVAYMFSDSGRKGNLGRKDKTVMCSNIEINKDGTAICVQTEAVNFDNKKDQKGSSTVLYNATGNALTENNFYNLDSENITFTTILPRVVTSALLAAGTLFVCFLYYKFTPFGSWIHNKMSNKKKIKREINMEIKHTPHRGNKPKISNSSSRTTNRATPKKRARISYQAS</sequence>
<keyword evidence="2" id="KW-1133">Transmembrane helix</keyword>
<protein>
    <submittedName>
        <fullName evidence="3">Variable surface protein</fullName>
    </submittedName>
</protein>
<keyword evidence="4" id="KW-1185">Reference proteome</keyword>
<dbReference type="RefSeq" id="XP_028547146.1">
    <property type="nucleotide sequence ID" value="XM_028691345.1"/>
</dbReference>
<dbReference type="Pfam" id="PF05795">
    <property type="entry name" value="Plasmodium_Vir"/>
    <property type="match status" value="1"/>
</dbReference>
<evidence type="ECO:0000313" key="4">
    <source>
        <dbReference type="Proteomes" id="UP000195521"/>
    </source>
</evidence>
<evidence type="ECO:0000256" key="2">
    <source>
        <dbReference type="SAM" id="Phobius"/>
    </source>
</evidence>